<keyword evidence="2" id="KW-0732">Signal</keyword>
<comment type="caution">
    <text evidence="3">The sequence shown here is derived from an EMBL/GenBank/DDBJ whole genome shotgun (WGS) entry which is preliminary data.</text>
</comment>
<organism evidence="3 4">
    <name type="scientific">Seminavis robusta</name>
    <dbReference type="NCBI Taxonomy" id="568900"/>
    <lineage>
        <taxon>Eukaryota</taxon>
        <taxon>Sar</taxon>
        <taxon>Stramenopiles</taxon>
        <taxon>Ochrophyta</taxon>
        <taxon>Bacillariophyta</taxon>
        <taxon>Bacillariophyceae</taxon>
        <taxon>Bacillariophycidae</taxon>
        <taxon>Naviculales</taxon>
        <taxon>Naviculaceae</taxon>
        <taxon>Seminavis</taxon>
    </lineage>
</organism>
<evidence type="ECO:0000256" key="2">
    <source>
        <dbReference type="SAM" id="SignalP"/>
    </source>
</evidence>
<sequence>MKVAVFFSLVASAAAFSQDASRREALSAAAAAGAAFVPAIANAAAGESPRFSVFGVFGDGTAYSEGAAYGSDQGTKVYSPYSVYGEVGAPGTLYTPDEPSFAARKAAVLTESKKRLARLDAYIAKKKWYEVRNELGRYMYETRGAVRGLASTPEQKKAASNFFAAIEACDGAARLKQQEKCASAAAASISALDAFTALL</sequence>
<keyword evidence="1" id="KW-0793">Thylakoid</keyword>
<protein>
    <recommendedName>
        <fullName evidence="5">Extrinsic protein in photosystem II</fullName>
    </recommendedName>
</protein>
<reference evidence="3" key="1">
    <citation type="submission" date="2020-06" db="EMBL/GenBank/DDBJ databases">
        <authorList>
            <consortium name="Plant Systems Biology data submission"/>
        </authorList>
    </citation>
    <scope>NUCLEOTIDE SEQUENCE</scope>
    <source>
        <strain evidence="3">D6</strain>
    </source>
</reference>
<evidence type="ECO:0008006" key="5">
    <source>
        <dbReference type="Google" id="ProtNLM"/>
    </source>
</evidence>
<dbReference type="AlphaFoldDB" id="A0A9N8HKN0"/>
<gene>
    <name evidence="3" type="ORF">SEMRO_852_G211000.1</name>
</gene>
<proteinExistence type="predicted"/>
<accession>A0A9N8HKN0</accession>
<feature type="signal peptide" evidence="2">
    <location>
        <begin position="1"/>
        <end position="15"/>
    </location>
</feature>
<dbReference type="InterPro" id="IPR023222">
    <property type="entry name" value="PsbQ-like_dom_sf"/>
</dbReference>
<name>A0A9N8HKN0_9STRA</name>
<dbReference type="OrthoDB" id="3566at2759"/>
<evidence type="ECO:0000256" key="1">
    <source>
        <dbReference type="ARBA" id="ARBA00023078"/>
    </source>
</evidence>
<feature type="chain" id="PRO_5040443379" description="Extrinsic protein in photosystem II" evidence="2">
    <location>
        <begin position="16"/>
        <end position="199"/>
    </location>
</feature>
<keyword evidence="4" id="KW-1185">Reference proteome</keyword>
<dbReference type="Proteomes" id="UP001153069">
    <property type="component" value="Unassembled WGS sequence"/>
</dbReference>
<evidence type="ECO:0000313" key="3">
    <source>
        <dbReference type="EMBL" id="CAB9517376.1"/>
    </source>
</evidence>
<dbReference type="Gene3D" id="1.20.120.290">
    <property type="entry name" value="Oxygen-evolving enhancer protein 3 (PsbQ), four-helix up-down bundle"/>
    <property type="match status" value="1"/>
</dbReference>
<dbReference type="SUPFAM" id="SSF101112">
    <property type="entry name" value="Oxygen-evolving enhancer protein 3"/>
    <property type="match status" value="1"/>
</dbReference>
<dbReference type="EMBL" id="CAICTM010000851">
    <property type="protein sequence ID" value="CAB9517376.1"/>
    <property type="molecule type" value="Genomic_DNA"/>
</dbReference>
<evidence type="ECO:0000313" key="4">
    <source>
        <dbReference type="Proteomes" id="UP001153069"/>
    </source>
</evidence>